<dbReference type="EMBL" id="UFYA01000001">
    <property type="protein sequence ID" value="STD04115.1"/>
    <property type="molecule type" value="Genomic_DNA"/>
</dbReference>
<dbReference type="Proteomes" id="UP000254118">
    <property type="component" value="Unassembled WGS sequence"/>
</dbReference>
<evidence type="ECO:0000313" key="1">
    <source>
        <dbReference type="EMBL" id="STD04115.1"/>
    </source>
</evidence>
<gene>
    <name evidence="1" type="ORF">NCTC7915_00197</name>
</gene>
<evidence type="ECO:0000313" key="2">
    <source>
        <dbReference type="Proteomes" id="UP000254118"/>
    </source>
</evidence>
<proteinExistence type="predicted"/>
<name>A0AA46BLF2_9MICO</name>
<dbReference type="AlphaFoldDB" id="A0AA46BLF2"/>
<reference evidence="1 2" key="1">
    <citation type="submission" date="2018-06" db="EMBL/GenBank/DDBJ databases">
        <authorList>
            <consortium name="Pathogen Informatics"/>
            <person name="Doyle S."/>
        </authorList>
    </citation>
    <scope>NUCLEOTIDE SEQUENCE [LARGE SCALE GENOMIC DNA]</scope>
    <source>
        <strain evidence="1 2">NCTC7915</strain>
    </source>
</reference>
<sequence>MLGLFLLGLFYAGGFGVGVRGVFVIVGVRVLGGIDDGDFVVACDVEQVDDPGGGDRCLSTWFEGINVVALHVVDKQDGPFGVQFPVGAVQG</sequence>
<protein>
    <submittedName>
        <fullName evidence="1">Uncharacterized protein</fullName>
    </submittedName>
</protein>
<organism evidence="1 2">
    <name type="scientific">Dermatophilus congolensis</name>
    <dbReference type="NCBI Taxonomy" id="1863"/>
    <lineage>
        <taxon>Bacteria</taxon>
        <taxon>Bacillati</taxon>
        <taxon>Actinomycetota</taxon>
        <taxon>Actinomycetes</taxon>
        <taxon>Micrococcales</taxon>
        <taxon>Dermatophilaceae</taxon>
        <taxon>Dermatophilus</taxon>
    </lineage>
</organism>
<comment type="caution">
    <text evidence="1">The sequence shown here is derived from an EMBL/GenBank/DDBJ whole genome shotgun (WGS) entry which is preliminary data.</text>
</comment>
<accession>A0AA46BLF2</accession>